<dbReference type="SUPFAM" id="SSF55031">
    <property type="entry name" value="Bacterial exopeptidase dimerisation domain"/>
    <property type="match status" value="1"/>
</dbReference>
<dbReference type="NCBIfam" id="NF005306">
    <property type="entry name" value="PRK06837.1"/>
    <property type="match status" value="1"/>
</dbReference>
<dbReference type="InterPro" id="IPR033687">
    <property type="entry name" value="YodQ-like"/>
</dbReference>
<dbReference type="CDD" id="cd03895">
    <property type="entry name" value="M20_ArgE_DapE-like"/>
    <property type="match status" value="1"/>
</dbReference>
<evidence type="ECO:0000256" key="6">
    <source>
        <dbReference type="ARBA" id="ARBA00022833"/>
    </source>
</evidence>
<feature type="domain" description="Peptidase M20 dimerisation" evidence="8">
    <location>
        <begin position="205"/>
        <end position="317"/>
    </location>
</feature>
<gene>
    <name evidence="9" type="ordered locus">Acry_3347</name>
</gene>
<dbReference type="InterPro" id="IPR002933">
    <property type="entry name" value="Peptidase_M20"/>
</dbReference>
<keyword evidence="5 9" id="KW-0378">Hydrolase</keyword>
<comment type="cofactor">
    <cofactor evidence="1">
        <name>Co(2+)</name>
        <dbReference type="ChEBI" id="CHEBI:48828"/>
    </cofactor>
</comment>
<evidence type="ECO:0000256" key="3">
    <source>
        <dbReference type="ARBA" id="ARBA00006247"/>
    </source>
</evidence>
<keyword evidence="9" id="KW-0614">Plasmid</keyword>
<evidence type="ECO:0000256" key="5">
    <source>
        <dbReference type="ARBA" id="ARBA00022801"/>
    </source>
</evidence>
<keyword evidence="6" id="KW-0862">Zinc</keyword>
<dbReference type="PANTHER" id="PTHR43808:SF25">
    <property type="entry name" value="PEPTIDASE M20 DIMERISATION DOMAIN-CONTAINING PROTEIN"/>
    <property type="match status" value="1"/>
</dbReference>
<dbReference type="InterPro" id="IPR011650">
    <property type="entry name" value="Peptidase_M20_dimer"/>
</dbReference>
<dbReference type="KEGG" id="acr:Acry_3347"/>
<evidence type="ECO:0000313" key="10">
    <source>
        <dbReference type="Proteomes" id="UP000000245"/>
    </source>
</evidence>
<evidence type="ECO:0000256" key="7">
    <source>
        <dbReference type="ARBA" id="ARBA00023285"/>
    </source>
</evidence>
<dbReference type="EMBL" id="CP000690">
    <property type="protein sequence ID" value="ABQ28959.1"/>
    <property type="molecule type" value="Genomic_DNA"/>
</dbReference>
<keyword evidence="4" id="KW-0479">Metal-binding</keyword>
<dbReference type="Gene3D" id="3.40.630.10">
    <property type="entry name" value="Zn peptidases"/>
    <property type="match status" value="1"/>
</dbReference>
<geneLocation type="plasmid" evidence="9 10">
    <name>pACRY02</name>
</geneLocation>
<dbReference type="Proteomes" id="UP000000245">
    <property type="component" value="Plasmid pACRY02"/>
</dbReference>
<evidence type="ECO:0000259" key="8">
    <source>
        <dbReference type="Pfam" id="PF07687"/>
    </source>
</evidence>
<evidence type="ECO:0000256" key="2">
    <source>
        <dbReference type="ARBA" id="ARBA00001947"/>
    </source>
</evidence>
<dbReference type="Gene3D" id="3.30.70.360">
    <property type="match status" value="1"/>
</dbReference>
<dbReference type="InterPro" id="IPR036264">
    <property type="entry name" value="Bact_exopeptidase_dim_dom"/>
</dbReference>
<sequence>MSLDPALREKILASVESGFAEQIAFTEELIRFASVRGAEHACQDFVFRALRERGFAMDRFAMDRDAIAAHPGGSPWSEQHSDAPIVVGIHYPQEEKGKSLILQAHVDVVPPGPAEMWTNGAFNPVVEGDWLYGRGGADMKAGHAANFFCLDALRRIGLQPAATVYVQSVVEEESTGNGALMTHLRGYKADAVLIPEPEEEMLVRANVGVLWFRVEVRGRPVHVREMGNGANAIDAAYRVISELRKLEQEWNDAKTGREHFADVEHPINLNIGKIEGGDWASSVPCWCRIDCRIGLYPGVNAAEASKEISDRVAAFARSDAFMGNNPPSVTFNGFHAEGYVQAPGTEAEAVLARAHEGSTGKPLQSFMTPGYLDTRVYALYDKIPALCYGPISENIHGFDERVSIASLKRITGTMALFVAEWCGVEPIKTWPRCHGG</sequence>
<evidence type="ECO:0000313" key="9">
    <source>
        <dbReference type="EMBL" id="ABQ28959.1"/>
    </source>
</evidence>
<proteinExistence type="inferred from homology"/>
<evidence type="ECO:0000256" key="1">
    <source>
        <dbReference type="ARBA" id="ARBA00001941"/>
    </source>
</evidence>
<dbReference type="GO" id="GO:0046872">
    <property type="term" value="F:metal ion binding"/>
    <property type="evidence" value="ECO:0007669"/>
    <property type="project" value="UniProtKB-KW"/>
</dbReference>
<comment type="cofactor">
    <cofactor evidence="2">
        <name>Zn(2+)</name>
        <dbReference type="ChEBI" id="CHEBI:29105"/>
    </cofactor>
</comment>
<dbReference type="SUPFAM" id="SSF53187">
    <property type="entry name" value="Zn-dependent exopeptidases"/>
    <property type="match status" value="1"/>
</dbReference>
<dbReference type="InterPro" id="IPR010182">
    <property type="entry name" value="ArgE/DapE"/>
</dbReference>
<dbReference type="RefSeq" id="WP_011930695.1">
    <property type="nucleotide sequence ID" value="NC_009468.1"/>
</dbReference>
<evidence type="ECO:0000256" key="4">
    <source>
        <dbReference type="ARBA" id="ARBA00022723"/>
    </source>
</evidence>
<dbReference type="NCBIfam" id="TIGR01910">
    <property type="entry name" value="DapE-ArgE"/>
    <property type="match status" value="1"/>
</dbReference>
<dbReference type="PANTHER" id="PTHR43808">
    <property type="entry name" value="ACETYLORNITHINE DEACETYLASE"/>
    <property type="match status" value="1"/>
</dbReference>
<organism evidence="9 10">
    <name type="scientific">Acidiphilium cryptum (strain JF-5)</name>
    <dbReference type="NCBI Taxonomy" id="349163"/>
    <lineage>
        <taxon>Bacteria</taxon>
        <taxon>Pseudomonadati</taxon>
        <taxon>Pseudomonadota</taxon>
        <taxon>Alphaproteobacteria</taxon>
        <taxon>Acetobacterales</taxon>
        <taxon>Acidocellaceae</taxon>
        <taxon>Acidiphilium</taxon>
    </lineage>
</organism>
<dbReference type="Pfam" id="PF01546">
    <property type="entry name" value="Peptidase_M20"/>
    <property type="match status" value="1"/>
</dbReference>
<dbReference type="GO" id="GO:0008777">
    <property type="term" value="F:acetylornithine deacetylase activity"/>
    <property type="evidence" value="ECO:0007669"/>
    <property type="project" value="UniProtKB-EC"/>
</dbReference>
<dbReference type="InterPro" id="IPR050072">
    <property type="entry name" value="Peptidase_M20A"/>
</dbReference>
<keyword evidence="7" id="KW-0170">Cobalt</keyword>
<name>A5FTM7_ACICJ</name>
<reference evidence="9 10" key="1">
    <citation type="submission" date="2007-05" db="EMBL/GenBank/DDBJ databases">
        <title>Complete sequence of plasmid2 pACRY02 of Acidiphilium cryptum JF-5.</title>
        <authorList>
            <consortium name="US DOE Joint Genome Institute"/>
            <person name="Copeland A."/>
            <person name="Lucas S."/>
            <person name="Lapidus A."/>
            <person name="Barry K."/>
            <person name="Detter J.C."/>
            <person name="Glavina del Rio T."/>
            <person name="Hammon N."/>
            <person name="Israni S."/>
            <person name="Dalin E."/>
            <person name="Tice H."/>
            <person name="Pitluck S."/>
            <person name="Sims D."/>
            <person name="Brettin T."/>
            <person name="Bruce D."/>
            <person name="Han C."/>
            <person name="Schmutz J."/>
            <person name="Larimer F."/>
            <person name="Land M."/>
            <person name="Hauser L."/>
            <person name="Kyrpides N."/>
            <person name="Kim E."/>
            <person name="Magnuson T."/>
            <person name="Richardson P."/>
        </authorList>
    </citation>
    <scope>NUCLEOTIDE SEQUENCE [LARGE SCALE GENOMIC DNA]</scope>
    <source>
        <strain evidence="10">JF-5</strain>
        <plasmid evidence="10">Plasmid pACRY02</plasmid>
    </source>
</reference>
<dbReference type="HOGENOM" id="CLU_021802_0_0_5"/>
<comment type="similarity">
    <text evidence="3">Belongs to the peptidase M20A family.</text>
</comment>
<protein>
    <submittedName>
        <fullName evidence="9">Acetylornithine deacetylase</fullName>
        <ecNumber evidence="9">3.5.1.16</ecNumber>
    </submittedName>
</protein>
<dbReference type="Pfam" id="PF07687">
    <property type="entry name" value="M20_dimer"/>
    <property type="match status" value="1"/>
</dbReference>
<dbReference type="EC" id="3.5.1.16" evidence="9"/>
<dbReference type="AlphaFoldDB" id="A5FTM7"/>
<accession>A5FTM7</accession>
<keyword evidence="10" id="KW-1185">Reference proteome</keyword>